<protein>
    <submittedName>
        <fullName evidence="2">Uncharacterized protein</fullName>
    </submittedName>
</protein>
<evidence type="ECO:0000313" key="3">
    <source>
        <dbReference type="Proteomes" id="UP001217582"/>
    </source>
</evidence>
<feature type="compositionally biased region" description="Polar residues" evidence="1">
    <location>
        <begin position="74"/>
        <end position="90"/>
    </location>
</feature>
<feature type="compositionally biased region" description="Pro residues" evidence="1">
    <location>
        <begin position="409"/>
        <end position="426"/>
    </location>
</feature>
<feature type="region of interest" description="Disordered" evidence="1">
    <location>
        <begin position="597"/>
        <end position="642"/>
    </location>
</feature>
<sequence length="1005" mass="110909">MLPMVIMPAPSSPLTDYNSLGRRFTMQRSPSVPDPGAQPPVVSEDALRSTCSASPTQRRRPTLYRTIQRRVSYNSLNSDQSGPSLMTHSSQRNKHRMSFRGVSIGATDSPRDASQRSTSSGRLWPFSRPRIPDDQPDDVFHDAINDDMPRAATSSPYVRPSTTLSLPHSTLWRDANNSSPIIPSSIDTPPMRSTSPMPASSRKLVHQLSNNVVLAVEPRHQVVHMFGALQITGSYSLSGTLRVSLPHAMDECRDIQVRSLQMRLCGYSLYIDQVGRYSCMRLCDIKQDVLEATTRLALPPHGASMYETEYDMFVPGWLPASISTRTVSTFYKLEAVAELCDVCTSSSLTRSGHPVCVRSSPGLVVIQRSREIVPIPVAQTAAFLGPDVPLTRNPFRRETNPFRVAEPEAPTPWMPRPIPRPTPPPKCSRTSRAPLRHYTHLAHLHLPAPVMMNGKTHATLPVKLCLSVPSYSSTHAISHEDQPPLIFWLQVELDPVWQGAKVWSDVRVREMEAVCVQMEKYSTTLSRSYCTAFALGNDDNSFVAPEELPFFDQLPPDTGVYTPQSALAAGHAPSQPYSVHLVENRKHLELTRTQPNERLNTIERFRAYTVGPLPSREKQSEKEREPHAHGKSATFTTPKNRRTVSNALSRLSIFSPHREAASSADHATEPEPTSTAYDAGPNAGSVENTKASYVLEGEDGGGLALNQKRVRLSFSLPLVPSCGSMAVKYNAPQLLPDYESPHMRIRHKLKVKVRFAFEGANLPPHAGMQSVVMSVPVRFSEAPPMEALSQAPPLVLPKSAQSYVPGEDAANAALPAAYVRAAYSSNGSVQPRQYSGYLPAYAQLFREDGSRLEDDAEVLPPYPEQKTRTTMPAEEQREHERFSAHLARQLRLVSSAERERKTPAAISLVDALNAHDDEQLRGMAVAMDDEIMEEHLGEEMVAYDDYEDMPRSERPATMSPGLEMPAAALPASPAEPAAPVLPVPQPAIPMASLMYLSPSRSTHAT</sequence>
<gene>
    <name evidence="2" type="ORF">MARU1_002146</name>
</gene>
<keyword evidence="3" id="KW-1185">Reference proteome</keyword>
<name>A0AAJ5YZH9_9BASI</name>
<feature type="region of interest" description="Disordered" evidence="1">
    <location>
        <begin position="25"/>
        <end position="59"/>
    </location>
</feature>
<evidence type="ECO:0000313" key="2">
    <source>
        <dbReference type="EMBL" id="WFD16110.1"/>
    </source>
</evidence>
<dbReference type="EMBL" id="CP119919">
    <property type="protein sequence ID" value="WFD16110.1"/>
    <property type="molecule type" value="Genomic_DNA"/>
</dbReference>
<reference evidence="2 3" key="1">
    <citation type="submission" date="2023-03" db="EMBL/GenBank/DDBJ databases">
        <title>Mating type loci evolution in Malassezia.</title>
        <authorList>
            <person name="Coelho M.A."/>
        </authorList>
    </citation>
    <scope>NUCLEOTIDE SEQUENCE [LARGE SCALE GENOMIC DNA]</scope>
    <source>
        <strain evidence="2 3">CBS 13387</strain>
    </source>
</reference>
<dbReference type="AlphaFoldDB" id="A0AAJ5YZH9"/>
<feature type="region of interest" description="Disordered" evidence="1">
    <location>
        <begin position="405"/>
        <end position="430"/>
    </location>
</feature>
<feature type="region of interest" description="Disordered" evidence="1">
    <location>
        <begin position="74"/>
        <end position="136"/>
    </location>
</feature>
<feature type="compositionally biased region" description="Polar residues" evidence="1">
    <location>
        <begin position="633"/>
        <end position="642"/>
    </location>
</feature>
<organism evidence="2 3">
    <name type="scientific">Malassezia arunalokei</name>
    <dbReference type="NCBI Taxonomy" id="1514897"/>
    <lineage>
        <taxon>Eukaryota</taxon>
        <taxon>Fungi</taxon>
        <taxon>Dikarya</taxon>
        <taxon>Basidiomycota</taxon>
        <taxon>Ustilaginomycotina</taxon>
        <taxon>Malasseziomycetes</taxon>
        <taxon>Malasseziales</taxon>
        <taxon>Malasseziaceae</taxon>
        <taxon>Malassezia</taxon>
    </lineage>
</organism>
<feature type="region of interest" description="Disordered" evidence="1">
    <location>
        <begin position="657"/>
        <end position="684"/>
    </location>
</feature>
<dbReference type="Proteomes" id="UP001217582">
    <property type="component" value="Chromosome 4"/>
</dbReference>
<accession>A0AAJ5YZH9</accession>
<feature type="compositionally biased region" description="Basic and acidic residues" evidence="1">
    <location>
        <begin position="615"/>
        <end position="628"/>
    </location>
</feature>
<proteinExistence type="predicted"/>
<evidence type="ECO:0000256" key="1">
    <source>
        <dbReference type="SAM" id="MobiDB-lite"/>
    </source>
</evidence>